<dbReference type="EMBL" id="BBYR01000006">
    <property type="protein sequence ID" value="GAP34231.1"/>
    <property type="molecule type" value="Genomic_DNA"/>
</dbReference>
<dbReference type="OrthoDB" id="9154288at2"/>
<feature type="signal peptide" evidence="1">
    <location>
        <begin position="1"/>
        <end position="20"/>
    </location>
</feature>
<dbReference type="RefSeq" id="WP_054018359.1">
    <property type="nucleotide sequence ID" value="NZ_BBYR01000006.1"/>
</dbReference>
<comment type="caution">
    <text evidence="2">The sequence shown here is derived from an EMBL/GenBank/DDBJ whole genome shotgun (WGS) entry which is preliminary data.</text>
</comment>
<evidence type="ECO:0000313" key="3">
    <source>
        <dbReference type="Proteomes" id="UP000037660"/>
    </source>
</evidence>
<dbReference type="STRING" id="1547922.ISF6_4010"/>
<keyword evidence="1" id="KW-0732">Signal</keyword>
<dbReference type="AlphaFoldDB" id="A0A0K8NV17"/>
<accession>A0A0K8NV17</accession>
<dbReference type="Proteomes" id="UP000037660">
    <property type="component" value="Unassembled WGS sequence"/>
</dbReference>
<keyword evidence="3" id="KW-1185">Reference proteome</keyword>
<sequence length="157" mass="16813">MKFITLCLLSGLFLSMGGCAASTPVDPAPVPMRLDELVALSKSGASDDDVIAQLTRRGAAFVLSPQDIPAQREAGVSDGLLRYLQGKADAEQVLAARIQRGRYHVPSYAGPSYLGYPYLGYYDGLHYYDWGGAYVIGGHHGGHGGFYHHGGHHGGRH</sequence>
<organism evidence="2 3">
    <name type="scientific">Piscinibacter sakaiensis</name>
    <name type="common">Ideonella sakaiensis</name>
    <dbReference type="NCBI Taxonomy" id="1547922"/>
    <lineage>
        <taxon>Bacteria</taxon>
        <taxon>Pseudomonadati</taxon>
        <taxon>Pseudomonadota</taxon>
        <taxon>Betaproteobacteria</taxon>
        <taxon>Burkholderiales</taxon>
        <taxon>Sphaerotilaceae</taxon>
        <taxon>Piscinibacter</taxon>
    </lineage>
</organism>
<evidence type="ECO:0008006" key="4">
    <source>
        <dbReference type="Google" id="ProtNLM"/>
    </source>
</evidence>
<reference evidence="3" key="1">
    <citation type="submission" date="2015-07" db="EMBL/GenBank/DDBJ databases">
        <title>Discovery of a poly(ethylene terephthalate assimilation.</title>
        <authorList>
            <person name="Yoshida S."/>
            <person name="Hiraga K."/>
            <person name="Takehana T."/>
            <person name="Taniguchi I."/>
            <person name="Yamaji H."/>
            <person name="Maeda Y."/>
            <person name="Toyohara K."/>
            <person name="Miyamoto K."/>
            <person name="Kimura Y."/>
            <person name="Oda K."/>
        </authorList>
    </citation>
    <scope>NUCLEOTIDE SEQUENCE [LARGE SCALE GENOMIC DNA]</scope>
    <source>
        <strain evidence="3">NBRC 110686 / TISTR 2288 / 201-F6</strain>
    </source>
</reference>
<feature type="chain" id="PRO_5005513378" description="Lipoprotein" evidence="1">
    <location>
        <begin position="21"/>
        <end position="157"/>
    </location>
</feature>
<reference evidence="2 3" key="2">
    <citation type="journal article" date="2016" name="Science">
        <title>A bacterium that degrades and assimilates poly(ethylene terephthalate).</title>
        <authorList>
            <person name="Yoshida S."/>
            <person name="Hiraga K."/>
            <person name="Takehana T."/>
            <person name="Taniguchi I."/>
            <person name="Yamaji H."/>
            <person name="Maeda Y."/>
            <person name="Toyohara K."/>
            <person name="Miyamoto K."/>
            <person name="Kimura Y."/>
            <person name="Oda K."/>
        </authorList>
    </citation>
    <scope>NUCLEOTIDE SEQUENCE [LARGE SCALE GENOMIC DNA]</scope>
    <source>
        <strain evidence="3">NBRC 110686 / TISTR 2288 / 201-F6</strain>
    </source>
</reference>
<name>A0A0K8NV17_PISS1</name>
<evidence type="ECO:0000256" key="1">
    <source>
        <dbReference type="SAM" id="SignalP"/>
    </source>
</evidence>
<gene>
    <name evidence="2" type="ORF">ISF6_4010</name>
</gene>
<dbReference type="PROSITE" id="PS51257">
    <property type="entry name" value="PROKAR_LIPOPROTEIN"/>
    <property type="match status" value="1"/>
</dbReference>
<evidence type="ECO:0000313" key="2">
    <source>
        <dbReference type="EMBL" id="GAP34231.1"/>
    </source>
</evidence>
<proteinExistence type="predicted"/>
<protein>
    <recommendedName>
        <fullName evidence="4">Lipoprotein</fullName>
    </recommendedName>
</protein>